<dbReference type="GO" id="GO:0046785">
    <property type="term" value="P:microtubule polymerization"/>
    <property type="evidence" value="ECO:0007669"/>
    <property type="project" value="InterPro"/>
</dbReference>
<dbReference type="InterPro" id="IPR034085">
    <property type="entry name" value="TOG"/>
</dbReference>
<reference evidence="6" key="2">
    <citation type="submission" date="2025-09" db="UniProtKB">
        <authorList>
            <consortium name="Ensembl"/>
        </authorList>
    </citation>
    <scope>IDENTIFICATION</scope>
</reference>
<sequence length="1334" mass="148231">MERLGATNMDEPELSLEECKERAAAVLPDTCIRCLESHNWEEQVCSMDTIQKVVREMKKGEIPCQALVRLLAQGCRETKAQVVKMKLDTIAVLAQKGDFSQATALIIISDVVEMLGDVLCSKSAQEALTAIAEVCSLAWTVKTAMLLAFSRENTRVQSKILDWMSRAILEFGFTDIDTKALVYTLKTALVHVQPCVQRSAITLLGVIYLYMGDSLRELMVREKLPLCPQIETELAKMHGQIPPAPSRASTKSCLGDRTQEDSGDPRRIEAIDISDRITADLLSKLQEKNWNIQKEGLEEVARILQDVRFIQPNLGELSRALKACLHDENPALLETALGVLQQLPTAMGSGITQHMKDLGLPLIALFRKSKSATRAAALAAVNAWAAQLNILEWLNGQNLTEDLGEDMPFQKEELVQWLAEHLPALRSAPSDLLPCVPHLYSCLQDSNKAVRTTSQAALPFFLMHLGFEEMVKATSDLKTAAKGQVLAMLKNANASLSASAEPLSRQSAVNNRDALPPAARVPVTSLSSQASSKEAALQTSREQKQDSKQPQPVEEEKMKDKSRARPKVQVKSTVKDGGGNKQSSIFIVVPSGKEQRMRDEKDGKVLQWNFTAPSKRHTEQLKAQMSSCVSRSLHVELFHPRFLHQIKALSMMTSQLETEKEGVISCLDLILKWLALHFFDTNTWVLIKSLKYLNLLLTMLIQEKYQLTENEALSFLPYLVLKMGEPRKFVFKLVRAVLKGTCLVYPAKKVFGFLMESIKFKNTKQHAGCLGEIGYLLEEYGLEVCEPNPGKALKMIASFLRHQDRAICDAALNIMVTACKIQGEALFEMVGDLPEECRQILRQTAEREANRLRESPQALSPHTQEHKKNAVSRKRNPSKKKYIVQLETIPEHYALPVSSEADDVCQNIKSTFSFLICCINSNDPDASIQALKEIEEILSHKNQVEAISGLINEFLVASFQLFKLSPQQKQNNEKRGKDKIILLCGHVIQATMLLFEEKKLAQEASMEVLKDVINSLLTFRLGFLVRDQEEDQKLIQAISVLMGRVLRKCDLTNILCALLELLQSSLTLGSSPNKFSDCLAIFLWRATRLLPGTIETINLDKIMLKVHPVVKSIPREKMSQCINEVPVRALKTFLNTLCKLKGVRVLDHLALIKDAADSEVEAYLQKTRYLKRVLAITQVEQDARKHLPLPPLSGTSSEAKASPPGETGMPGGIIAEKPVTPSLCQNKQPSAAGSLWSIKQPSSSPHSRAAQQQGPQQHWEQLAGKGVKLAAKKRKERESGTGGAQVPAVKCQKRACPWAGCSSGLGSSERAENDCFPKRFRGMMPFPSQGGTMF</sequence>
<dbReference type="GO" id="GO:0061863">
    <property type="term" value="F:microtubule plus end polymerase"/>
    <property type="evidence" value="ECO:0007669"/>
    <property type="project" value="InterPro"/>
</dbReference>
<evidence type="ECO:0000256" key="2">
    <source>
        <dbReference type="ARBA" id="ARBA00022490"/>
    </source>
</evidence>
<dbReference type="GO" id="GO:0005856">
    <property type="term" value="C:cytoskeleton"/>
    <property type="evidence" value="ECO:0007669"/>
    <property type="project" value="UniProtKB-SubCell"/>
</dbReference>
<feature type="domain" description="TOG" evidence="5">
    <location>
        <begin position="264"/>
        <end position="498"/>
    </location>
</feature>
<dbReference type="FunFam" id="1.25.10.10:FF:000050">
    <property type="entry name" value="Cytoskeleton-associated protein 5 isoform X1"/>
    <property type="match status" value="1"/>
</dbReference>
<evidence type="ECO:0000256" key="1">
    <source>
        <dbReference type="ARBA" id="ARBA00004245"/>
    </source>
</evidence>
<keyword evidence="3" id="KW-0206">Cytoskeleton</keyword>
<dbReference type="Proteomes" id="UP000694428">
    <property type="component" value="Unplaced"/>
</dbReference>
<feature type="domain" description="TOG" evidence="5">
    <location>
        <begin position="624"/>
        <end position="858"/>
    </location>
</feature>
<feature type="region of interest" description="Disordered" evidence="4">
    <location>
        <begin position="1266"/>
        <end position="1285"/>
    </location>
</feature>
<feature type="domain" description="TOG" evidence="5">
    <location>
        <begin position="13"/>
        <end position="243"/>
    </location>
</feature>
<evidence type="ECO:0000313" key="7">
    <source>
        <dbReference type="Proteomes" id="UP000694428"/>
    </source>
</evidence>
<dbReference type="Gene3D" id="1.25.10.10">
    <property type="entry name" value="Leucine-rich Repeat Variant"/>
    <property type="match status" value="3"/>
</dbReference>
<feature type="region of interest" description="Disordered" evidence="4">
    <location>
        <begin position="1185"/>
        <end position="1261"/>
    </location>
</feature>
<keyword evidence="7" id="KW-1185">Reference proteome</keyword>
<keyword evidence="2" id="KW-0963">Cytoplasm</keyword>
<comment type="subcellular location">
    <subcellularLocation>
        <location evidence="1">Cytoplasm</location>
        <location evidence="1">Cytoskeleton</location>
    </subcellularLocation>
</comment>
<feature type="compositionally biased region" description="Basic and acidic residues" evidence="4">
    <location>
        <begin position="554"/>
        <end position="563"/>
    </location>
</feature>
<accession>A0A8C9ESX4</accession>
<dbReference type="GO" id="GO:0007051">
    <property type="term" value="P:spindle organization"/>
    <property type="evidence" value="ECO:0007669"/>
    <property type="project" value="InterPro"/>
</dbReference>
<dbReference type="GO" id="GO:0030951">
    <property type="term" value="P:establishment or maintenance of microtubule cytoskeleton polarity"/>
    <property type="evidence" value="ECO:0007669"/>
    <property type="project" value="InterPro"/>
</dbReference>
<dbReference type="Pfam" id="PF21041">
    <property type="entry name" value="XMAP215_CLASP_TOG"/>
    <property type="match status" value="1"/>
</dbReference>
<dbReference type="Ensembl" id="ENSPSTT00000005387.1">
    <property type="protein sequence ID" value="ENSPSTP00000005126.1"/>
    <property type="gene ID" value="ENSPSTG00000003646.1"/>
</dbReference>
<dbReference type="GO" id="GO:0051010">
    <property type="term" value="F:microtubule plus-end binding"/>
    <property type="evidence" value="ECO:0007669"/>
    <property type="project" value="InterPro"/>
</dbReference>
<organism evidence="6 7">
    <name type="scientific">Pavo cristatus</name>
    <name type="common">Indian peafowl</name>
    <name type="synonym">Blue peafowl</name>
    <dbReference type="NCBI Taxonomy" id="9049"/>
    <lineage>
        <taxon>Eukaryota</taxon>
        <taxon>Metazoa</taxon>
        <taxon>Chordata</taxon>
        <taxon>Craniata</taxon>
        <taxon>Vertebrata</taxon>
        <taxon>Euteleostomi</taxon>
        <taxon>Archelosauria</taxon>
        <taxon>Archosauria</taxon>
        <taxon>Dinosauria</taxon>
        <taxon>Saurischia</taxon>
        <taxon>Theropoda</taxon>
        <taxon>Coelurosauria</taxon>
        <taxon>Aves</taxon>
        <taxon>Neognathae</taxon>
        <taxon>Galloanserae</taxon>
        <taxon>Galliformes</taxon>
        <taxon>Phasianidae</taxon>
        <taxon>Phasianinae</taxon>
        <taxon>Pavo</taxon>
    </lineage>
</organism>
<evidence type="ECO:0000256" key="3">
    <source>
        <dbReference type="ARBA" id="ARBA00023212"/>
    </source>
</evidence>
<evidence type="ECO:0000256" key="4">
    <source>
        <dbReference type="SAM" id="MobiDB-lite"/>
    </source>
</evidence>
<proteinExistence type="predicted"/>
<feature type="compositionally biased region" description="Polar residues" evidence="4">
    <location>
        <begin position="1222"/>
        <end position="1259"/>
    </location>
</feature>
<feature type="region of interest" description="Disordered" evidence="4">
    <location>
        <begin position="850"/>
        <end position="878"/>
    </location>
</feature>
<feature type="compositionally biased region" description="Basic residues" evidence="4">
    <location>
        <begin position="869"/>
        <end position="878"/>
    </location>
</feature>
<protein>
    <recommendedName>
        <fullName evidence="5">TOG domain-containing protein</fullName>
    </recommendedName>
</protein>
<dbReference type="InterPro" id="IPR011989">
    <property type="entry name" value="ARM-like"/>
</dbReference>
<feature type="region of interest" description="Disordered" evidence="4">
    <location>
        <begin position="238"/>
        <end position="264"/>
    </location>
</feature>
<name>A0A8C9ESX4_PAVCR</name>
<feature type="region of interest" description="Disordered" evidence="4">
    <location>
        <begin position="504"/>
        <end position="582"/>
    </location>
</feature>
<evidence type="ECO:0000259" key="5">
    <source>
        <dbReference type="SMART" id="SM01349"/>
    </source>
</evidence>
<dbReference type="SMART" id="SM01349">
    <property type="entry name" value="TOG"/>
    <property type="match status" value="3"/>
</dbReference>
<dbReference type="SUPFAM" id="SSF48371">
    <property type="entry name" value="ARM repeat"/>
    <property type="match status" value="1"/>
</dbReference>
<dbReference type="InterPro" id="IPR016024">
    <property type="entry name" value="ARM-type_fold"/>
</dbReference>
<reference evidence="6" key="1">
    <citation type="submission" date="2025-08" db="UniProtKB">
        <authorList>
            <consortium name="Ensembl"/>
        </authorList>
    </citation>
    <scope>IDENTIFICATION</scope>
</reference>
<dbReference type="PANTHER" id="PTHR12609">
    <property type="entry name" value="MICROTUBULE ASSOCIATED PROTEIN XMAP215"/>
    <property type="match status" value="1"/>
</dbReference>
<dbReference type="InterPro" id="IPR045110">
    <property type="entry name" value="XMAP215"/>
</dbReference>
<feature type="compositionally biased region" description="Polar residues" evidence="4">
    <location>
        <begin position="524"/>
        <end position="540"/>
    </location>
</feature>
<evidence type="ECO:0000313" key="6">
    <source>
        <dbReference type="Ensembl" id="ENSPSTP00000005126.1"/>
    </source>
</evidence>
<dbReference type="InterPro" id="IPR048491">
    <property type="entry name" value="XMAP215_CLASP_TOG"/>
</dbReference>